<keyword evidence="4 8" id="KW-0547">Nucleotide-binding</keyword>
<feature type="active site" evidence="8">
    <location>
        <position position="59"/>
    </location>
</feature>
<feature type="region of interest" description="Disordered" evidence="9">
    <location>
        <begin position="1"/>
        <end position="23"/>
    </location>
</feature>
<comment type="function">
    <text evidence="8">Part of the phosphoribosylformylglycinamidine synthase complex involved in the purines biosynthetic pathway. Catalyzes the ATP-dependent conversion of formylglycinamide ribonucleotide (FGAR) and glutamine to yield formylglycinamidine ribonucleotide (FGAM) and glutamate. The FGAM synthase complex is composed of three subunits. PurQ produces an ammonia molecule by converting glutamine to glutamate. PurL transfers the ammonia molecule to FGAR to form FGAM in an ATP-dependent manner. PurS interacts with PurQ and PurL and is thought to assist in the transfer of the ammonia molecule from PurQ to PurL.</text>
</comment>
<evidence type="ECO:0000313" key="15">
    <source>
        <dbReference type="Proteomes" id="UP000727993"/>
    </source>
</evidence>
<feature type="binding site" evidence="8">
    <location>
        <position position="546"/>
    </location>
    <ligand>
        <name>ATP</name>
        <dbReference type="ChEBI" id="CHEBI:30616"/>
    </ligand>
</feature>
<proteinExistence type="inferred from homology"/>
<keyword evidence="6 8" id="KW-0067">ATP-binding</keyword>
<keyword evidence="10" id="KW-0812">Transmembrane</keyword>
<dbReference type="FunFam" id="3.30.1330.10:FF:000004">
    <property type="entry name" value="Phosphoribosylformylglycinamidine synthase subunit PurL"/>
    <property type="match status" value="1"/>
</dbReference>
<feature type="binding site" evidence="8">
    <location>
        <position position="101"/>
    </location>
    <ligand>
        <name>ATP</name>
        <dbReference type="ChEBI" id="CHEBI:30616"/>
    </ligand>
</feature>
<feature type="binding site" evidence="8">
    <location>
        <position position="62"/>
    </location>
    <ligand>
        <name>ATP</name>
        <dbReference type="ChEBI" id="CHEBI:30616"/>
    </ligand>
</feature>
<dbReference type="GO" id="GO:0000287">
    <property type="term" value="F:magnesium ion binding"/>
    <property type="evidence" value="ECO:0007669"/>
    <property type="project" value="UniProtKB-UniRule"/>
</dbReference>
<evidence type="ECO:0000259" key="13">
    <source>
        <dbReference type="Pfam" id="PF18072"/>
    </source>
</evidence>
<feature type="binding site" evidence="8">
    <location>
        <position position="549"/>
    </location>
    <ligand>
        <name>substrate</name>
    </ligand>
</feature>
<comment type="subcellular location">
    <subcellularLocation>
        <location evidence="8">Cytoplasm</location>
    </subcellularLocation>
</comment>
<sequence>MSDPSPQAADLDAESGSPEPPLHQALGLTDDEFAQIGELLGRQPNHLELAMYSVMWSEHCSYKSSRVHLGRFPTEAPWVLVGPGENAGVVDVGDGIAVALRIESHNHPSAIEPYQGAATGIGGIVRDIFTMGARPIALMDPLRFGPLDDARSRWIAEGVVSGVSGYGNSVGIPTVGGEVVFDETYTENPLVNVFCLGILPTERLVLAKASGEGNLAVLLGNSTGRDGIGGVSVLASAEFAEGDEAKRPSVQVGDPFEEKRLIEATLALLDAGLVVGIQDLGGAGLTCATSETAANANMGMDVDVSAVHQREPHMSAVEVLTSESQERMLAIVEPENLDAVLAITDAWEVRASAIGTVTDTGLLRVFDEEGGEVLAEVPATTLHEDAPLLRRPLAPPEDLDERWADEPDVAATGDQTNVLLGMVMDTSWVSSQYDHQLFLNTVVGPGGDATVLRLRDPRTGADTGRGLGLSADGNHRWTASDPERGAAMVVAESVMNLAAVGARPLALVNCLNFGNPEHPEVMWQLSSTVDGMAGACTAMDLPVVGGNVSLYNTSGGRNIDPTPVVTTLGLIDDLSAVPPGLTLAEGTTVMVLGTPTEGLAGSRWAWDQGLRGGRVPEPDLAAVKTVAELTRSLVADGTALAVHDVSEGGLALALAEMAVAGDVGLETDGHDGGDRTGSTIPDTTGGWFGESAGRMVVAVSEDELAGVLDRAHAVGVDAVTLGHAGGPSFGWDRWLPWICRHFVTSGAADCQRHSAPAICRSEPPVELRPQHVKGPPMTVPNVTAPLPIGAAGRSLSGGVGDHLADRPPVSKRKRSVRDLTPFVFLAMILIPSLIVLCLAIADPGAKSPGSGAGPAVAVAPGP</sequence>
<dbReference type="GO" id="GO:0005524">
    <property type="term" value="F:ATP binding"/>
    <property type="evidence" value="ECO:0007669"/>
    <property type="project" value="UniProtKB-UniRule"/>
</dbReference>
<evidence type="ECO:0000259" key="11">
    <source>
        <dbReference type="Pfam" id="PF00586"/>
    </source>
</evidence>
<dbReference type="GO" id="GO:0004642">
    <property type="term" value="F:phosphoribosylformylglycinamidine synthase activity"/>
    <property type="evidence" value="ECO:0007669"/>
    <property type="project" value="UniProtKB-UniRule"/>
</dbReference>
<dbReference type="AlphaFoldDB" id="A0A936NCV9"/>
<feature type="binding site" evidence="8">
    <location>
        <position position="103"/>
    </location>
    <ligand>
        <name>Mg(2+)</name>
        <dbReference type="ChEBI" id="CHEBI:18420"/>
        <label>1</label>
    </ligand>
</feature>
<feature type="active site" description="Proton acceptor" evidence="8">
    <location>
        <position position="105"/>
    </location>
</feature>
<dbReference type="Pfam" id="PF02769">
    <property type="entry name" value="AIRS_C"/>
    <property type="match status" value="2"/>
</dbReference>
<comment type="pathway">
    <text evidence="8">Purine metabolism; IMP biosynthesis via de novo pathway; 5-amino-1-(5-phospho-D-ribosyl)imidazole from N(2)-formyl-N(1)-(5-phospho-D-ribosyl)glycinamide: step 1/2.</text>
</comment>
<feature type="binding site" evidence="8">
    <location>
        <position position="251"/>
    </location>
    <ligand>
        <name>substrate</name>
    </ligand>
</feature>
<feature type="binding site" evidence="8">
    <location>
        <position position="127"/>
    </location>
    <ligand>
        <name>Mg(2+)</name>
        <dbReference type="ChEBI" id="CHEBI:18420"/>
        <label>2</label>
    </ligand>
</feature>
<name>A0A936NCV9_9ACTN</name>
<feature type="binding site" evidence="8">
    <location>
        <begin position="323"/>
        <end position="325"/>
    </location>
    <ligand>
        <name>substrate</name>
    </ligand>
</feature>
<dbReference type="InterPro" id="IPR010074">
    <property type="entry name" value="PRibForGlyAmidine_synth_PurL"/>
</dbReference>
<evidence type="ECO:0000256" key="10">
    <source>
        <dbReference type="SAM" id="Phobius"/>
    </source>
</evidence>
<protein>
    <recommendedName>
        <fullName evidence="8">Phosphoribosylformylglycinamidine synthase subunit PurL</fullName>
        <shortName evidence="8">FGAM synthase</shortName>
        <ecNumber evidence="8">6.3.5.3</ecNumber>
    </recommendedName>
    <alternativeName>
        <fullName evidence="8">Formylglycinamide ribonucleotide amidotransferase subunit II</fullName>
        <shortName evidence="8">FGAR amidotransferase II</shortName>
        <shortName evidence="8">FGAR-AT II</shortName>
    </alternativeName>
    <alternativeName>
        <fullName evidence="8">Glutamine amidotransferase PurL</fullName>
    </alternativeName>
    <alternativeName>
        <fullName evidence="8">Phosphoribosylformylglycinamidine synthase subunit II</fullName>
    </alternativeName>
</protein>
<comment type="subunit">
    <text evidence="8">Monomer. Part of the FGAM synthase complex composed of 1 PurL, 1 PurQ and 2 PurS subunits.</text>
</comment>
<evidence type="ECO:0000256" key="4">
    <source>
        <dbReference type="ARBA" id="ARBA00022741"/>
    </source>
</evidence>
<dbReference type="SUPFAM" id="SSF55326">
    <property type="entry name" value="PurM N-terminal domain-like"/>
    <property type="match status" value="2"/>
</dbReference>
<evidence type="ECO:0000256" key="5">
    <source>
        <dbReference type="ARBA" id="ARBA00022755"/>
    </source>
</evidence>
<dbReference type="Pfam" id="PF18072">
    <property type="entry name" value="FGAR-AT_linker"/>
    <property type="match status" value="1"/>
</dbReference>
<feature type="binding site" evidence="8">
    <location>
        <position position="547"/>
    </location>
    <ligand>
        <name>Mg(2+)</name>
        <dbReference type="ChEBI" id="CHEBI:18420"/>
        <label>1</label>
    </ligand>
</feature>
<feature type="transmembrane region" description="Helical" evidence="10">
    <location>
        <begin position="819"/>
        <end position="841"/>
    </location>
</feature>
<dbReference type="InterPro" id="IPR010918">
    <property type="entry name" value="PurM-like_C_dom"/>
</dbReference>
<keyword evidence="10" id="KW-1133">Transmembrane helix</keyword>
<dbReference type="EC" id="6.3.5.3" evidence="8"/>
<dbReference type="EMBL" id="JADJZA010000007">
    <property type="protein sequence ID" value="MBK9297339.1"/>
    <property type="molecule type" value="Genomic_DNA"/>
</dbReference>
<keyword evidence="7 8" id="KW-0460">Magnesium</keyword>
<dbReference type="PANTHER" id="PTHR43555">
    <property type="entry name" value="PHOSPHORIBOSYLFORMYLGLYCINAMIDINE SYNTHASE SUBUNIT PURL"/>
    <property type="match status" value="1"/>
</dbReference>
<dbReference type="SUPFAM" id="SSF56042">
    <property type="entry name" value="PurM C-terminal domain-like"/>
    <property type="match status" value="2"/>
</dbReference>
<feature type="binding site" evidence="8">
    <location>
        <position position="509"/>
    </location>
    <ligand>
        <name>ATP</name>
        <dbReference type="ChEBI" id="CHEBI:30616"/>
    </ligand>
</feature>
<dbReference type="Proteomes" id="UP000727993">
    <property type="component" value="Unassembled WGS sequence"/>
</dbReference>
<feature type="domain" description="PurM-like N-terminal" evidence="11">
    <location>
        <begin position="84"/>
        <end position="198"/>
    </location>
</feature>
<comment type="similarity">
    <text evidence="8">Belongs to the FGAMS family.</text>
</comment>
<keyword evidence="2 8" id="KW-0436">Ligase</keyword>
<dbReference type="InterPro" id="IPR036921">
    <property type="entry name" value="PurM-like_N_sf"/>
</dbReference>
<accession>A0A936NCV9</accession>
<evidence type="ECO:0000256" key="8">
    <source>
        <dbReference type="HAMAP-Rule" id="MF_00420"/>
    </source>
</evidence>
<dbReference type="InterPro" id="IPR036676">
    <property type="entry name" value="PurM-like_C_sf"/>
</dbReference>
<dbReference type="CDD" id="cd02204">
    <property type="entry name" value="PurL_repeat2"/>
    <property type="match status" value="1"/>
</dbReference>
<keyword evidence="3 8" id="KW-0479">Metal-binding</keyword>
<evidence type="ECO:0000256" key="7">
    <source>
        <dbReference type="ARBA" id="ARBA00022842"/>
    </source>
</evidence>
<keyword evidence="5 8" id="KW-0658">Purine biosynthesis</keyword>
<comment type="caution">
    <text evidence="8">Lacks conserved residue(s) required for the propagation of feature annotation.</text>
</comment>
<dbReference type="HAMAP" id="MF_00420">
    <property type="entry name" value="PurL_2"/>
    <property type="match status" value="1"/>
</dbReference>
<dbReference type="InterPro" id="IPR016188">
    <property type="entry name" value="PurM-like_N"/>
</dbReference>
<evidence type="ECO:0000313" key="14">
    <source>
        <dbReference type="EMBL" id="MBK9297339.1"/>
    </source>
</evidence>
<keyword evidence="10" id="KW-0472">Membrane</keyword>
<gene>
    <name evidence="8 14" type="primary">purL</name>
    <name evidence="14" type="ORF">IPN02_11020</name>
</gene>
<dbReference type="GO" id="GO:0006189">
    <property type="term" value="P:'de novo' IMP biosynthetic process"/>
    <property type="evidence" value="ECO:0007669"/>
    <property type="project" value="UniProtKB-UniRule"/>
</dbReference>
<dbReference type="Pfam" id="PF00586">
    <property type="entry name" value="AIRS"/>
    <property type="match status" value="2"/>
</dbReference>
<feature type="binding site" evidence="8">
    <location>
        <position position="279"/>
    </location>
    <ligand>
        <name>Mg(2+)</name>
        <dbReference type="ChEBI" id="CHEBI:18420"/>
        <label>2</label>
    </ligand>
</feature>
<evidence type="ECO:0000256" key="2">
    <source>
        <dbReference type="ARBA" id="ARBA00022598"/>
    </source>
</evidence>
<dbReference type="CDD" id="cd02203">
    <property type="entry name" value="PurL_repeat1"/>
    <property type="match status" value="1"/>
</dbReference>
<dbReference type="Gene3D" id="3.90.650.10">
    <property type="entry name" value="PurM-like C-terminal domain"/>
    <property type="match status" value="2"/>
</dbReference>
<dbReference type="NCBIfam" id="NF002290">
    <property type="entry name" value="PRK01213.1"/>
    <property type="match status" value="1"/>
</dbReference>
<dbReference type="Gene3D" id="3.30.1330.10">
    <property type="entry name" value="PurM-like, N-terminal domain"/>
    <property type="match status" value="2"/>
</dbReference>
<feature type="domain" description="PurM-like N-terminal" evidence="11">
    <location>
        <begin position="446"/>
        <end position="571"/>
    </location>
</feature>
<reference evidence="14 15" key="1">
    <citation type="submission" date="2020-10" db="EMBL/GenBank/DDBJ databases">
        <title>Connecting structure to function with the recovery of over 1000 high-quality activated sludge metagenome-assembled genomes encoding full-length rRNA genes using long-read sequencing.</title>
        <authorList>
            <person name="Singleton C.M."/>
            <person name="Petriglieri F."/>
            <person name="Kristensen J.M."/>
            <person name="Kirkegaard R.H."/>
            <person name="Michaelsen T.Y."/>
            <person name="Andersen M.H."/>
            <person name="Karst S.M."/>
            <person name="Dueholm M.S."/>
            <person name="Nielsen P.H."/>
            <person name="Albertsen M."/>
        </authorList>
    </citation>
    <scope>NUCLEOTIDE SEQUENCE [LARGE SCALE GENOMIC DNA]</scope>
    <source>
        <strain evidence="14">Lyne_18-Q3-R50-59_MAXAC.006</strain>
    </source>
</reference>
<feature type="binding site" evidence="8">
    <location>
        <begin position="104"/>
        <end position="107"/>
    </location>
    <ligand>
        <name>substrate</name>
    </ligand>
</feature>
<dbReference type="InterPro" id="IPR041609">
    <property type="entry name" value="PurL_linker"/>
</dbReference>
<dbReference type="GO" id="GO:0005737">
    <property type="term" value="C:cytoplasm"/>
    <property type="evidence" value="ECO:0007669"/>
    <property type="project" value="UniProtKB-SubCell"/>
</dbReference>
<keyword evidence="1 8" id="KW-0963">Cytoplasm</keyword>
<evidence type="ECO:0000256" key="9">
    <source>
        <dbReference type="SAM" id="MobiDB-lite"/>
    </source>
</evidence>
<evidence type="ECO:0000256" key="3">
    <source>
        <dbReference type="ARBA" id="ARBA00022723"/>
    </source>
</evidence>
<feature type="domain" description="Phosphoribosylformylglycinamidine synthase linker" evidence="13">
    <location>
        <begin position="24"/>
        <end position="63"/>
    </location>
</feature>
<feature type="binding site" evidence="8">
    <location>
        <position position="126"/>
    </location>
    <ligand>
        <name>substrate</name>
    </ligand>
</feature>
<organism evidence="14 15">
    <name type="scientific">Candidatus Neomicrothrix subdominans</name>
    <dbReference type="NCBI Taxonomy" id="2954438"/>
    <lineage>
        <taxon>Bacteria</taxon>
        <taxon>Bacillati</taxon>
        <taxon>Actinomycetota</taxon>
        <taxon>Acidimicrobiia</taxon>
        <taxon>Acidimicrobiales</taxon>
        <taxon>Microthrixaceae</taxon>
        <taxon>Candidatus Neomicrothrix</taxon>
    </lineage>
</organism>
<comment type="caution">
    <text evidence="14">The sequence shown here is derived from an EMBL/GenBank/DDBJ whole genome shotgun (WGS) entry which is preliminary data.</text>
</comment>
<dbReference type="PANTHER" id="PTHR43555:SF1">
    <property type="entry name" value="PHOSPHORIBOSYLFORMYLGLYCINAMIDINE SYNTHASE SUBUNIT PURL"/>
    <property type="match status" value="1"/>
</dbReference>
<evidence type="ECO:0000256" key="6">
    <source>
        <dbReference type="ARBA" id="ARBA00022840"/>
    </source>
</evidence>
<evidence type="ECO:0000256" key="1">
    <source>
        <dbReference type="ARBA" id="ARBA00022490"/>
    </source>
</evidence>
<evidence type="ECO:0000259" key="12">
    <source>
        <dbReference type="Pfam" id="PF02769"/>
    </source>
</evidence>
<comment type="catalytic activity">
    <reaction evidence="8">
        <text>N(2)-formyl-N(1)-(5-phospho-beta-D-ribosyl)glycinamide + L-glutamine + ATP + H2O = 2-formamido-N(1)-(5-O-phospho-beta-D-ribosyl)acetamidine + L-glutamate + ADP + phosphate + H(+)</text>
        <dbReference type="Rhea" id="RHEA:17129"/>
        <dbReference type="ChEBI" id="CHEBI:15377"/>
        <dbReference type="ChEBI" id="CHEBI:15378"/>
        <dbReference type="ChEBI" id="CHEBI:29985"/>
        <dbReference type="ChEBI" id="CHEBI:30616"/>
        <dbReference type="ChEBI" id="CHEBI:43474"/>
        <dbReference type="ChEBI" id="CHEBI:58359"/>
        <dbReference type="ChEBI" id="CHEBI:147286"/>
        <dbReference type="ChEBI" id="CHEBI:147287"/>
        <dbReference type="ChEBI" id="CHEBI:456216"/>
        <dbReference type="EC" id="6.3.5.3"/>
    </reaction>
</comment>
<feature type="domain" description="PurM-like C-terminal" evidence="12">
    <location>
        <begin position="212"/>
        <end position="366"/>
    </location>
</feature>
<dbReference type="NCBIfam" id="TIGR01736">
    <property type="entry name" value="FGAM_synth_II"/>
    <property type="match status" value="1"/>
</dbReference>
<feature type="domain" description="PurM-like C-terminal" evidence="12">
    <location>
        <begin position="585"/>
        <end position="724"/>
    </location>
</feature>